<dbReference type="AlphaFoldDB" id="A0A2M7XFQ9"/>
<reference evidence="3" key="1">
    <citation type="submission" date="2017-09" db="EMBL/GenBank/DDBJ databases">
        <title>Depth-based differentiation of microbial function through sediment-hosted aquifers and enrichment of novel symbionts in the deep terrestrial subsurface.</title>
        <authorList>
            <person name="Probst A.J."/>
            <person name="Ladd B."/>
            <person name="Jarett J.K."/>
            <person name="Geller-Mcgrath D.E."/>
            <person name="Sieber C.M.K."/>
            <person name="Emerson J.B."/>
            <person name="Anantharaman K."/>
            <person name="Thomas B.C."/>
            <person name="Malmstrom R."/>
            <person name="Stieglmeier M."/>
            <person name="Klingl A."/>
            <person name="Woyke T."/>
            <person name="Ryan C.M."/>
            <person name="Banfield J.F."/>
        </authorList>
    </citation>
    <scope>NUCLEOTIDE SEQUENCE [LARGE SCALE GENOMIC DNA]</scope>
</reference>
<feature type="domain" description="GST N-terminal" evidence="1">
    <location>
        <begin position="2"/>
        <end position="78"/>
    </location>
</feature>
<dbReference type="PROSITE" id="PS51354">
    <property type="entry name" value="GLUTAREDOXIN_2"/>
    <property type="match status" value="1"/>
</dbReference>
<dbReference type="PANTHER" id="PTHR34386">
    <property type="entry name" value="GLUTAREDOXIN"/>
    <property type="match status" value="1"/>
</dbReference>
<dbReference type="InterPro" id="IPR011911">
    <property type="entry name" value="GlrX_YruB"/>
</dbReference>
<dbReference type="NCBIfam" id="TIGR02196">
    <property type="entry name" value="GlrX_YruB"/>
    <property type="match status" value="1"/>
</dbReference>
<dbReference type="SUPFAM" id="SSF52833">
    <property type="entry name" value="Thioredoxin-like"/>
    <property type="match status" value="1"/>
</dbReference>
<dbReference type="InterPro" id="IPR051548">
    <property type="entry name" value="Grx-like_ET"/>
</dbReference>
<dbReference type="PROSITE" id="PS00195">
    <property type="entry name" value="GLUTAREDOXIN_1"/>
    <property type="match status" value="1"/>
</dbReference>
<dbReference type="InterPro" id="IPR011767">
    <property type="entry name" value="GLR_AS"/>
</dbReference>
<evidence type="ECO:0000259" key="1">
    <source>
        <dbReference type="PROSITE" id="PS50404"/>
    </source>
</evidence>
<name>A0A2M7XFQ9_9BACT</name>
<dbReference type="Pfam" id="PF00462">
    <property type="entry name" value="Glutaredoxin"/>
    <property type="match status" value="1"/>
</dbReference>
<dbReference type="GO" id="GO:0009055">
    <property type="term" value="F:electron transfer activity"/>
    <property type="evidence" value="ECO:0007669"/>
    <property type="project" value="TreeGrafter"/>
</dbReference>
<sequence>MMKITIYTTAYCPFCKKAKTFLEKQAFDYQEKDVEIDHQAAQEMMEKSQQTGVPVLDIAGKIVVGFNPKKIEELLKEV</sequence>
<comment type="caution">
    <text evidence="2">The sequence shown here is derived from an EMBL/GenBank/DDBJ whole genome shotgun (WGS) entry which is preliminary data.</text>
</comment>
<accession>A0A2M7XFQ9</accession>
<dbReference type="GO" id="GO:0045454">
    <property type="term" value="P:cell redox homeostasis"/>
    <property type="evidence" value="ECO:0007669"/>
    <property type="project" value="TreeGrafter"/>
</dbReference>
<evidence type="ECO:0000313" key="3">
    <source>
        <dbReference type="Proteomes" id="UP000229749"/>
    </source>
</evidence>
<proteinExistence type="predicted"/>
<protein>
    <submittedName>
        <fullName evidence="2">NrdH-redoxin</fullName>
    </submittedName>
</protein>
<dbReference type="CDD" id="cd02976">
    <property type="entry name" value="NrdH"/>
    <property type="match status" value="1"/>
</dbReference>
<dbReference type="PANTHER" id="PTHR34386:SF1">
    <property type="entry name" value="GLUTAREDOXIN-LIKE PROTEIN NRDH"/>
    <property type="match status" value="1"/>
</dbReference>
<gene>
    <name evidence="2" type="ORF">CO172_03675</name>
</gene>
<organism evidence="2 3">
    <name type="scientific">Candidatus Uhrbacteria bacterium CG_4_9_14_3_um_filter_36_7</name>
    <dbReference type="NCBI Taxonomy" id="1975033"/>
    <lineage>
        <taxon>Bacteria</taxon>
        <taxon>Candidatus Uhriibacteriota</taxon>
    </lineage>
</organism>
<dbReference type="EMBL" id="PFWS01000058">
    <property type="protein sequence ID" value="PJA46730.1"/>
    <property type="molecule type" value="Genomic_DNA"/>
</dbReference>
<dbReference type="InterPro" id="IPR004045">
    <property type="entry name" value="Glutathione_S-Trfase_N"/>
</dbReference>
<dbReference type="Gene3D" id="3.40.30.10">
    <property type="entry name" value="Glutaredoxin"/>
    <property type="match status" value="1"/>
</dbReference>
<dbReference type="InterPro" id="IPR002109">
    <property type="entry name" value="Glutaredoxin"/>
</dbReference>
<dbReference type="PROSITE" id="PS50404">
    <property type="entry name" value="GST_NTER"/>
    <property type="match status" value="1"/>
</dbReference>
<dbReference type="Proteomes" id="UP000229749">
    <property type="component" value="Unassembled WGS sequence"/>
</dbReference>
<evidence type="ECO:0000313" key="2">
    <source>
        <dbReference type="EMBL" id="PJA46730.1"/>
    </source>
</evidence>
<dbReference type="InterPro" id="IPR036249">
    <property type="entry name" value="Thioredoxin-like_sf"/>
</dbReference>